<dbReference type="SMART" id="SM00463">
    <property type="entry name" value="SMR"/>
    <property type="match status" value="1"/>
</dbReference>
<keyword evidence="7 10" id="KW-0255">Endonuclease</keyword>
<comment type="function">
    <text evidence="7">Acts as a ribosome collision sensor, splitting the ribosome into its 2 subunits. Detects stalled/collided 70S ribosomes which it binds and splits by an ATP-hydrolysis driven conformational change. Acts upstream of the ribosome quality control system (RQC), a ribosome-associated complex that mediates the extraction of incompletely synthesized nascent chains from stalled ribosomes and their subsequent degradation. Probably generates substrates for RQC.</text>
</comment>
<dbReference type="Gene3D" id="3.30.1370.110">
    <property type="match status" value="1"/>
</dbReference>
<dbReference type="SUPFAM" id="SSF160443">
    <property type="entry name" value="SMR domain-like"/>
    <property type="match status" value="1"/>
</dbReference>
<dbReference type="OrthoDB" id="9808166at2"/>
<dbReference type="PIRSF" id="PIRSF005814">
    <property type="entry name" value="MutS_YshD"/>
    <property type="match status" value="1"/>
</dbReference>
<keyword evidence="5 7" id="KW-0694">RNA-binding</keyword>
<keyword evidence="4 7" id="KW-0067">ATP-binding</keyword>
<dbReference type="Proteomes" id="UP000197003">
    <property type="component" value="Chromosome"/>
</dbReference>
<accession>A0A1Z3NA11</accession>
<dbReference type="Pfam" id="PF00488">
    <property type="entry name" value="MutS_V"/>
    <property type="match status" value="1"/>
</dbReference>
<dbReference type="InterPro" id="IPR005747">
    <property type="entry name" value="MutS2"/>
</dbReference>
<dbReference type="EC" id="3.6.4.-" evidence="7"/>
<dbReference type="Pfam" id="PF20297">
    <property type="entry name" value="MSSS"/>
    <property type="match status" value="1"/>
</dbReference>
<keyword evidence="7" id="KW-0540">Nuclease</keyword>
<comment type="subunit">
    <text evidence="7">Homodimer. Binds to stalled ribosomes, contacting rRNA.</text>
</comment>
<dbReference type="SMART" id="SM00533">
    <property type="entry name" value="MUTSd"/>
    <property type="match status" value="1"/>
</dbReference>
<dbReference type="GO" id="GO:0140664">
    <property type="term" value="F:ATP-dependent DNA damage sensor activity"/>
    <property type="evidence" value="ECO:0007669"/>
    <property type="project" value="InterPro"/>
</dbReference>
<keyword evidence="3 7" id="KW-0378">Hydrolase</keyword>
<name>A0A1Z3NA11_BDEBC</name>
<protein>
    <recommendedName>
        <fullName evidence="7">Endonuclease MutS2</fullName>
        <ecNumber evidence="7">3.1.-.-</ecNumber>
    </recommendedName>
    <alternativeName>
        <fullName evidence="7">Ribosome-associated protein quality control-upstream factor</fullName>
        <shortName evidence="7">RQC-upstream factor</shortName>
        <shortName evidence="7">RqcU</shortName>
        <ecNumber evidence="7">3.6.4.-</ecNumber>
    </alternativeName>
</protein>
<evidence type="ECO:0000256" key="3">
    <source>
        <dbReference type="ARBA" id="ARBA00022801"/>
    </source>
</evidence>
<evidence type="ECO:0000256" key="6">
    <source>
        <dbReference type="ARBA" id="ARBA00023125"/>
    </source>
</evidence>
<dbReference type="SMART" id="SM00534">
    <property type="entry name" value="MUTSac"/>
    <property type="match status" value="1"/>
</dbReference>
<dbReference type="GO" id="GO:0043023">
    <property type="term" value="F:ribosomal large subunit binding"/>
    <property type="evidence" value="ECO:0007669"/>
    <property type="project" value="UniProtKB-UniRule"/>
</dbReference>
<dbReference type="EMBL" id="CP020946">
    <property type="protein sequence ID" value="ASD64310.1"/>
    <property type="molecule type" value="Genomic_DNA"/>
</dbReference>
<dbReference type="InterPro" id="IPR027417">
    <property type="entry name" value="P-loop_NTPase"/>
</dbReference>
<keyword evidence="1 7" id="KW-0699">rRNA-binding</keyword>
<dbReference type="PROSITE" id="PS50828">
    <property type="entry name" value="SMR"/>
    <property type="match status" value="1"/>
</dbReference>
<dbReference type="Gene3D" id="3.40.50.300">
    <property type="entry name" value="P-loop containing nucleotide triphosphate hydrolases"/>
    <property type="match status" value="1"/>
</dbReference>
<dbReference type="GO" id="GO:0004519">
    <property type="term" value="F:endonuclease activity"/>
    <property type="evidence" value="ECO:0007669"/>
    <property type="project" value="UniProtKB-UniRule"/>
</dbReference>
<dbReference type="HAMAP" id="MF_00092">
    <property type="entry name" value="MutS2"/>
    <property type="match status" value="1"/>
</dbReference>
<dbReference type="PANTHER" id="PTHR48466:SF2">
    <property type="entry name" value="OS10G0509000 PROTEIN"/>
    <property type="match status" value="1"/>
</dbReference>
<feature type="domain" description="Smr" evidence="9">
    <location>
        <begin position="699"/>
        <end position="774"/>
    </location>
</feature>
<evidence type="ECO:0000313" key="10">
    <source>
        <dbReference type="EMBL" id="ASD64310.1"/>
    </source>
</evidence>
<dbReference type="InterPro" id="IPR002625">
    <property type="entry name" value="Smr_dom"/>
</dbReference>
<evidence type="ECO:0000256" key="5">
    <source>
        <dbReference type="ARBA" id="ARBA00022884"/>
    </source>
</evidence>
<proteinExistence type="inferred from homology"/>
<sequence>MQDLVVLDWIEILEKIKSHATSDMGREAIMQTEPLKTPQEAHASFQEIKNATEVLNQGVRPFMTSLDLYSTWILRLKKNAVLKTLEMKDVRSFCLEALALKEALHPVQNDWAQRIHQSLMKAEEPVSAIDQILTPSGDIRSDASETLFRLFREKERLAREVQNTLDRLVKDHQMENVLQDKYVTTRDGRWVLPVRSGMQHHLPGVIHGSSQTKQTVFIEPEKVIPSNNRLRQIEVEIEDEIERLLTELSRYLSSKSLDIESSQVLMKDADVRFAQAQFANQVEAHPIEFSDDSMELIEVRHPLLQLSGKKVIANTVLLEGHKSILLLSGPNAGGKTVLLKSIGLAAQMARCGLPICASETSKLPFFKNVLIGIGDAQSVDEELSTFAAHLKILGKAASVKGRDNLILIDEICGSTDPEEGSALGRAFIEEFSNNDVFAVITSHLGPLKSGWDEQSRVYNGSLEYDPKTGRPTYQFLAGIPGDSMAIQTAKRVGVAQNIVQRALDVLAPATRARLEGLEQIEQLKADINLLQEHLKKETKKATEMKRKYEGMLEQFNKDKDEWLQRTLKKAERKVEEAIAHAKADETFKRHTALQEIKYKLPEIVKAKPITQPGAPETAEEFGKKFPPGSKVYVPTLNQDGIIQSTPNSKGEVMILSGSVRLQLPWTILKPAGKPSNPTSQLVRQSSNITVALADDDRTLDLRGRTVEDALQELELALDKAAQAREDRIKVIHGHGTEALKKAVRTYLSRSIYVKKWKAGSPEGGGDGITWVEIGEA</sequence>
<dbReference type="GO" id="GO:0005524">
    <property type="term" value="F:ATP binding"/>
    <property type="evidence" value="ECO:0007669"/>
    <property type="project" value="UniProtKB-UniRule"/>
</dbReference>
<dbReference type="Pfam" id="PF01713">
    <property type="entry name" value="Smr"/>
    <property type="match status" value="1"/>
</dbReference>
<dbReference type="SUPFAM" id="SSF48334">
    <property type="entry name" value="DNA repair protein MutS, domain III"/>
    <property type="match status" value="1"/>
</dbReference>
<dbReference type="InterPro" id="IPR045076">
    <property type="entry name" value="MutS"/>
</dbReference>
<keyword evidence="8" id="KW-0175">Coiled coil</keyword>
<dbReference type="InterPro" id="IPR036063">
    <property type="entry name" value="Smr_dom_sf"/>
</dbReference>
<evidence type="ECO:0000256" key="2">
    <source>
        <dbReference type="ARBA" id="ARBA00022741"/>
    </source>
</evidence>
<keyword evidence="2 7" id="KW-0547">Nucleotide-binding</keyword>
<dbReference type="GO" id="GO:0045910">
    <property type="term" value="P:negative regulation of DNA recombination"/>
    <property type="evidence" value="ECO:0007669"/>
    <property type="project" value="InterPro"/>
</dbReference>
<evidence type="ECO:0000256" key="8">
    <source>
        <dbReference type="SAM" id="Coils"/>
    </source>
</evidence>
<evidence type="ECO:0000256" key="7">
    <source>
        <dbReference type="HAMAP-Rule" id="MF_00092"/>
    </source>
</evidence>
<keyword evidence="6 7" id="KW-0238">DNA-binding</keyword>
<feature type="coiled-coil region" evidence="8">
    <location>
        <begin position="517"/>
        <end position="565"/>
    </location>
</feature>
<dbReference type="RefSeq" id="WP_088565787.1">
    <property type="nucleotide sequence ID" value="NZ_CP020946.1"/>
</dbReference>
<organism evidence="10 11">
    <name type="scientific">Bdellovibrio bacteriovorus</name>
    <dbReference type="NCBI Taxonomy" id="959"/>
    <lineage>
        <taxon>Bacteria</taxon>
        <taxon>Pseudomonadati</taxon>
        <taxon>Bdellovibrionota</taxon>
        <taxon>Bdellovibrionia</taxon>
        <taxon>Bdellovibrionales</taxon>
        <taxon>Pseudobdellovibrionaceae</taxon>
        <taxon>Bdellovibrio</taxon>
    </lineage>
</organism>
<dbReference type="InterPro" id="IPR000432">
    <property type="entry name" value="DNA_mismatch_repair_MutS_C"/>
</dbReference>
<dbReference type="InterPro" id="IPR036187">
    <property type="entry name" value="DNA_mismatch_repair_MutS_sf"/>
</dbReference>
<dbReference type="EC" id="3.1.-.-" evidence="7"/>
<dbReference type="AlphaFoldDB" id="A0A1Z3NA11"/>
<dbReference type="GO" id="GO:0016887">
    <property type="term" value="F:ATP hydrolysis activity"/>
    <property type="evidence" value="ECO:0007669"/>
    <property type="project" value="InterPro"/>
</dbReference>
<dbReference type="GO" id="GO:0072344">
    <property type="term" value="P:rescue of stalled ribosome"/>
    <property type="evidence" value="ECO:0007669"/>
    <property type="project" value="UniProtKB-UniRule"/>
</dbReference>
<dbReference type="GO" id="GO:0019843">
    <property type="term" value="F:rRNA binding"/>
    <property type="evidence" value="ECO:0007669"/>
    <property type="project" value="UniProtKB-UniRule"/>
</dbReference>
<dbReference type="PANTHER" id="PTHR48466">
    <property type="entry name" value="OS10G0509000 PROTEIN-RELATED"/>
    <property type="match status" value="1"/>
</dbReference>
<evidence type="ECO:0000256" key="1">
    <source>
        <dbReference type="ARBA" id="ARBA00022730"/>
    </source>
</evidence>
<evidence type="ECO:0000259" key="9">
    <source>
        <dbReference type="PROSITE" id="PS50828"/>
    </source>
</evidence>
<gene>
    <name evidence="7" type="primary">mutS2</name>
    <name evidence="7" type="synonym">rqcU</name>
    <name evidence="10" type="ORF">B9G79_12400</name>
</gene>
<feature type="binding site" evidence="7">
    <location>
        <begin position="329"/>
        <end position="336"/>
    </location>
    <ligand>
        <name>ATP</name>
        <dbReference type="ChEBI" id="CHEBI:30616"/>
    </ligand>
</feature>
<dbReference type="GO" id="GO:0006298">
    <property type="term" value="P:mismatch repair"/>
    <property type="evidence" value="ECO:0007669"/>
    <property type="project" value="InterPro"/>
</dbReference>
<dbReference type="SUPFAM" id="SSF52540">
    <property type="entry name" value="P-loop containing nucleoside triphosphate hydrolases"/>
    <property type="match status" value="1"/>
</dbReference>
<dbReference type="NCBIfam" id="TIGR01069">
    <property type="entry name" value="mutS2"/>
    <property type="match status" value="1"/>
</dbReference>
<dbReference type="InterPro" id="IPR046893">
    <property type="entry name" value="MSSS"/>
</dbReference>
<evidence type="ECO:0000313" key="11">
    <source>
        <dbReference type="Proteomes" id="UP000197003"/>
    </source>
</evidence>
<reference evidence="10 11" key="1">
    <citation type="submission" date="2017-04" db="EMBL/GenBank/DDBJ databases">
        <title>Whole genome sequence of Bdellovibrio bacteriovorus strain SSB218315.</title>
        <authorList>
            <person name="Oyedara O."/>
            <person name="Rodriguez-Perez M.A."/>
        </authorList>
    </citation>
    <scope>NUCLEOTIDE SEQUENCE [LARGE SCALE GENOMIC DNA]</scope>
    <source>
        <strain evidence="10 11">SSB218315</strain>
    </source>
</reference>
<dbReference type="InterPro" id="IPR007696">
    <property type="entry name" value="DNA_mismatch_repair_MutS_core"/>
</dbReference>
<dbReference type="GO" id="GO:0030983">
    <property type="term" value="F:mismatched DNA binding"/>
    <property type="evidence" value="ECO:0007669"/>
    <property type="project" value="InterPro"/>
</dbReference>
<evidence type="ECO:0000256" key="4">
    <source>
        <dbReference type="ARBA" id="ARBA00022840"/>
    </source>
</evidence>
<comment type="similarity">
    <text evidence="7">Belongs to the DNA mismatch repair MutS family. MutS2 subfamily.</text>
</comment>
<comment type="function">
    <text evidence="7">Endonuclease that is involved in the suppression of homologous recombination and thus may have a key role in the control of bacterial genetic diversity.</text>
</comment>